<dbReference type="EMBL" id="JAGIQL010000092">
    <property type="protein sequence ID" value="MBP0459931.1"/>
    <property type="molecule type" value="Genomic_DNA"/>
</dbReference>
<comment type="caution">
    <text evidence="2">The sequence shown here is derived from an EMBL/GenBank/DDBJ whole genome shotgun (WGS) entry which is preliminary data.</text>
</comment>
<dbReference type="Proteomes" id="UP000670475">
    <property type="component" value="Unassembled WGS sequence"/>
</dbReference>
<organism evidence="2 3">
    <name type="scientific">Streptomyces montanisoli</name>
    <dbReference type="NCBI Taxonomy" id="2798581"/>
    <lineage>
        <taxon>Bacteria</taxon>
        <taxon>Bacillati</taxon>
        <taxon>Actinomycetota</taxon>
        <taxon>Actinomycetes</taxon>
        <taxon>Kitasatosporales</taxon>
        <taxon>Streptomycetaceae</taxon>
        <taxon>Streptomyces</taxon>
    </lineage>
</organism>
<dbReference type="AlphaFoldDB" id="A0A940MIK5"/>
<evidence type="ECO:0000313" key="3">
    <source>
        <dbReference type="Proteomes" id="UP000670475"/>
    </source>
</evidence>
<gene>
    <name evidence="2" type="ORF">JFN87_20890</name>
</gene>
<protein>
    <submittedName>
        <fullName evidence="2">Uncharacterized protein</fullName>
    </submittedName>
</protein>
<feature type="region of interest" description="Disordered" evidence="1">
    <location>
        <begin position="627"/>
        <end position="667"/>
    </location>
</feature>
<dbReference type="RefSeq" id="WP_209342144.1">
    <property type="nucleotide sequence ID" value="NZ_JAGIQL010000092.1"/>
</dbReference>
<name>A0A940MIK5_9ACTN</name>
<sequence>MSEPGKTWVNGPRGSVHAGNGDIHNYITVGAELKEAGESAFRRIADDELAWKRRVLVAPPGMGEARHVLAGTGTVILDGAPGSGRTSAAHVLLSEHHRDVGIFRELLPGEEDEQSLRNPGLVGAGDRLLLDLSAAEFGLWAAARADLSSLRKAVHEQRAHLVVVMPHGSAIDSDLQRYRVEIECPPALEVFRRHLRALGVPFKQYLRSDPTVTDLLERRPPMREIAAFADLVRRARGAARTGDGFAEWCKAARATRGDRSGKIAEFVTGVREGPQRALLITVAMLHGAHADVINWAAERLLRTLKHPPDEVPLLQRKDLAERLKEICAGTGPDGHVHFRDLDYDAAIRAHFWDHMPELRQYLGTWTARSVDSNDPHVTQDLRDTLVARLASQYLRTGRGDGLASLAEGWSATPTSRNRLEAAVHLLACGLNDPIEGAGFRERVYQWCANKRLKGEFAQVLVQVCADVIAASHPDRALFRLYHLARRERGTTRALQALCGLVATSGRLRRLLLDVLARHSLSPAELGIFLQAADPEALIEPFGNSRALVEERSTQHSAITCWQAVLAGLPPATWQQYAERWLSTATGAGHRGDLLLDLIVSAADRCADKRGATFAALYACARSAERTAPAGAAQSDTTERLLRKISTAQRLGPRTTPSPTASSKGSAP</sequence>
<reference evidence="2" key="1">
    <citation type="submission" date="2021-03" db="EMBL/GenBank/DDBJ databases">
        <title>Whole genome sequence of Streptomyces bomunensis MMS17-BM035.</title>
        <authorList>
            <person name="Lee J.H."/>
        </authorList>
    </citation>
    <scope>NUCLEOTIDE SEQUENCE</scope>
    <source>
        <strain evidence="2">MMS17-BM035</strain>
    </source>
</reference>
<keyword evidence="3" id="KW-1185">Reference proteome</keyword>
<proteinExistence type="predicted"/>
<accession>A0A940MIK5</accession>
<evidence type="ECO:0000313" key="2">
    <source>
        <dbReference type="EMBL" id="MBP0459931.1"/>
    </source>
</evidence>
<evidence type="ECO:0000256" key="1">
    <source>
        <dbReference type="SAM" id="MobiDB-lite"/>
    </source>
</evidence>
<feature type="compositionally biased region" description="Polar residues" evidence="1">
    <location>
        <begin position="654"/>
        <end position="667"/>
    </location>
</feature>